<protein>
    <submittedName>
        <fullName evidence="2">Uncharacterized protein</fullName>
    </submittedName>
</protein>
<feature type="region of interest" description="Disordered" evidence="1">
    <location>
        <begin position="77"/>
        <end position="113"/>
    </location>
</feature>
<evidence type="ECO:0000313" key="2">
    <source>
        <dbReference type="EMBL" id="KIN04400.1"/>
    </source>
</evidence>
<dbReference type="Proteomes" id="UP000054321">
    <property type="component" value="Unassembled WGS sequence"/>
</dbReference>
<dbReference type="InParanoid" id="A0A0C3HMZ0"/>
<proteinExistence type="predicted"/>
<evidence type="ECO:0000313" key="3">
    <source>
        <dbReference type="Proteomes" id="UP000054321"/>
    </source>
</evidence>
<reference evidence="2 3" key="1">
    <citation type="submission" date="2014-04" db="EMBL/GenBank/DDBJ databases">
        <authorList>
            <consortium name="DOE Joint Genome Institute"/>
            <person name="Kuo A."/>
            <person name="Martino E."/>
            <person name="Perotto S."/>
            <person name="Kohler A."/>
            <person name="Nagy L.G."/>
            <person name="Floudas D."/>
            <person name="Copeland A."/>
            <person name="Barry K.W."/>
            <person name="Cichocki N."/>
            <person name="Veneault-Fourrey C."/>
            <person name="LaButti K."/>
            <person name="Lindquist E.A."/>
            <person name="Lipzen A."/>
            <person name="Lundell T."/>
            <person name="Morin E."/>
            <person name="Murat C."/>
            <person name="Sun H."/>
            <person name="Tunlid A."/>
            <person name="Henrissat B."/>
            <person name="Grigoriev I.V."/>
            <person name="Hibbett D.S."/>
            <person name="Martin F."/>
            <person name="Nordberg H.P."/>
            <person name="Cantor M.N."/>
            <person name="Hua S.X."/>
        </authorList>
    </citation>
    <scope>NUCLEOTIDE SEQUENCE [LARGE SCALE GENOMIC DNA]</scope>
    <source>
        <strain evidence="2 3">Zn</strain>
    </source>
</reference>
<dbReference type="HOGENOM" id="CLU_1611294_0_0_1"/>
<dbReference type="EMBL" id="KN832872">
    <property type="protein sequence ID" value="KIN04400.1"/>
    <property type="molecule type" value="Genomic_DNA"/>
</dbReference>
<feature type="region of interest" description="Disordered" evidence="1">
    <location>
        <begin position="1"/>
        <end position="27"/>
    </location>
</feature>
<dbReference type="AlphaFoldDB" id="A0A0C3HMZ0"/>
<keyword evidence="3" id="KW-1185">Reference proteome</keyword>
<feature type="compositionally biased region" description="Polar residues" evidence="1">
    <location>
        <begin position="98"/>
        <end position="112"/>
    </location>
</feature>
<name>A0A0C3HMZ0_OIDMZ</name>
<evidence type="ECO:0000256" key="1">
    <source>
        <dbReference type="SAM" id="MobiDB-lite"/>
    </source>
</evidence>
<organism evidence="2 3">
    <name type="scientific">Oidiodendron maius (strain Zn)</name>
    <dbReference type="NCBI Taxonomy" id="913774"/>
    <lineage>
        <taxon>Eukaryota</taxon>
        <taxon>Fungi</taxon>
        <taxon>Dikarya</taxon>
        <taxon>Ascomycota</taxon>
        <taxon>Pezizomycotina</taxon>
        <taxon>Leotiomycetes</taxon>
        <taxon>Leotiomycetes incertae sedis</taxon>
        <taxon>Myxotrichaceae</taxon>
        <taxon>Oidiodendron</taxon>
    </lineage>
</organism>
<feature type="compositionally biased region" description="Basic and acidic residues" evidence="1">
    <location>
        <begin position="1"/>
        <end position="11"/>
    </location>
</feature>
<gene>
    <name evidence="2" type="ORF">OIDMADRAFT_25060</name>
</gene>
<accession>A0A0C3HMZ0</accession>
<reference evidence="3" key="2">
    <citation type="submission" date="2015-01" db="EMBL/GenBank/DDBJ databases">
        <title>Evolutionary Origins and Diversification of the Mycorrhizal Mutualists.</title>
        <authorList>
            <consortium name="DOE Joint Genome Institute"/>
            <consortium name="Mycorrhizal Genomics Consortium"/>
            <person name="Kohler A."/>
            <person name="Kuo A."/>
            <person name="Nagy L.G."/>
            <person name="Floudas D."/>
            <person name="Copeland A."/>
            <person name="Barry K.W."/>
            <person name="Cichocki N."/>
            <person name="Veneault-Fourrey C."/>
            <person name="LaButti K."/>
            <person name="Lindquist E.A."/>
            <person name="Lipzen A."/>
            <person name="Lundell T."/>
            <person name="Morin E."/>
            <person name="Murat C."/>
            <person name="Riley R."/>
            <person name="Ohm R."/>
            <person name="Sun H."/>
            <person name="Tunlid A."/>
            <person name="Henrissat B."/>
            <person name="Grigoriev I.V."/>
            <person name="Hibbett D.S."/>
            <person name="Martin F."/>
        </authorList>
    </citation>
    <scope>NUCLEOTIDE SEQUENCE [LARGE SCALE GENOMIC DNA]</scope>
    <source>
        <strain evidence="3">Zn</strain>
    </source>
</reference>
<sequence length="165" mass="17716">MTKFRTRESPDWGRSCRPLGTRQSRSSGKIALVAVRLASGPGGGGQRKERRTWDNPCLAMVAECNGAGDYLEMGNRQQEQDAAMRPGCSLPETKPREISTSWAAPDTVSSGRRSAFGAGTVQTVETVGGFVIWGLHRSTAPRVPRVSRPAKGVAGNQTWQLCAGD</sequence>